<name>A0A8H3CVU9_9AGAM</name>
<evidence type="ECO:0000256" key="1">
    <source>
        <dbReference type="SAM" id="Phobius"/>
    </source>
</evidence>
<dbReference type="InterPro" id="IPR045338">
    <property type="entry name" value="DUF6535"/>
</dbReference>
<feature type="domain" description="DUF6535" evidence="2">
    <location>
        <begin position="50"/>
        <end position="230"/>
    </location>
</feature>
<protein>
    <recommendedName>
        <fullName evidence="2">DUF6535 domain-containing protein</fullName>
    </recommendedName>
</protein>
<evidence type="ECO:0000259" key="2">
    <source>
        <dbReference type="Pfam" id="PF20153"/>
    </source>
</evidence>
<organism evidence="3 4">
    <name type="scientific">Rhizoctonia solani</name>
    <dbReference type="NCBI Taxonomy" id="456999"/>
    <lineage>
        <taxon>Eukaryota</taxon>
        <taxon>Fungi</taxon>
        <taxon>Dikarya</taxon>
        <taxon>Basidiomycota</taxon>
        <taxon>Agaricomycotina</taxon>
        <taxon>Agaricomycetes</taxon>
        <taxon>Cantharellales</taxon>
        <taxon>Ceratobasidiaceae</taxon>
        <taxon>Rhizoctonia</taxon>
    </lineage>
</organism>
<sequence length="458" mass="50731">MGSSSLVQQGNRDGIFSANQAPLDFRRRWQFEPMAADRFGEELAPDATIWSVYLEEAQEYDQELVQGRLRSLDTLLLFAALFSAILTAFLIESKDLLQQNSGDASAALLLTIAQSQQRIELGLPVLLGAASPITMPSFEISMTARWVNGIWFMSLGLSLSAALMAMLAKEWLTGYLAFRPRSPRKLAFIRQSRLKGLEDWWALHIIALLPTLLHISLLLFAVGLVIYLWSLEPVVAAVTTGVIGFTSIFYLVTGILGAVYEFCPFVTEISAYTRRIVASLFSPSSRDHHDNGEASAPSIHDLEALLWLANNAQDPVAIDCSYQAMAGLHVSPYLGIGISVPQFDWSRIPVYTIEGKNTFQSLLSSIMKRFDELLKGTLETGGVEPPVGRYVNAMLGLVTRMPKNEIDKPEISLSEIFKKVGKLWQSALPPHSMSGNNFASTLIAEMDIFRLCPLKRQL</sequence>
<feature type="transmembrane region" description="Helical" evidence="1">
    <location>
        <begin position="199"/>
        <end position="229"/>
    </location>
</feature>
<keyword evidence="1" id="KW-0472">Membrane</keyword>
<keyword evidence="1" id="KW-0812">Transmembrane</keyword>
<dbReference type="Proteomes" id="UP000663853">
    <property type="component" value="Unassembled WGS sequence"/>
</dbReference>
<keyword evidence="1" id="KW-1133">Transmembrane helix</keyword>
<gene>
    <name evidence="3" type="ORF">RDB_LOCUS107155</name>
</gene>
<dbReference type="AlphaFoldDB" id="A0A8H3CVU9"/>
<evidence type="ECO:0000313" key="3">
    <source>
        <dbReference type="EMBL" id="CAE6496528.1"/>
    </source>
</evidence>
<feature type="transmembrane region" description="Helical" evidence="1">
    <location>
        <begin position="74"/>
        <end position="91"/>
    </location>
</feature>
<dbReference type="EMBL" id="CAJMXA010003462">
    <property type="protein sequence ID" value="CAE6496528.1"/>
    <property type="molecule type" value="Genomic_DNA"/>
</dbReference>
<comment type="caution">
    <text evidence="3">The sequence shown here is derived from an EMBL/GenBank/DDBJ whole genome shotgun (WGS) entry which is preliminary data.</text>
</comment>
<feature type="transmembrane region" description="Helical" evidence="1">
    <location>
        <begin position="235"/>
        <end position="260"/>
    </location>
</feature>
<accession>A0A8H3CVU9</accession>
<dbReference type="Pfam" id="PF20153">
    <property type="entry name" value="DUF6535"/>
    <property type="match status" value="1"/>
</dbReference>
<reference evidence="3" key="1">
    <citation type="submission" date="2021-01" db="EMBL/GenBank/DDBJ databases">
        <authorList>
            <person name="Kaushik A."/>
        </authorList>
    </citation>
    <scope>NUCLEOTIDE SEQUENCE</scope>
    <source>
        <strain evidence="3">AG6-10EEA</strain>
    </source>
</reference>
<feature type="transmembrane region" description="Helical" evidence="1">
    <location>
        <begin position="150"/>
        <end position="178"/>
    </location>
</feature>
<proteinExistence type="predicted"/>
<evidence type="ECO:0000313" key="4">
    <source>
        <dbReference type="Proteomes" id="UP000663853"/>
    </source>
</evidence>